<dbReference type="EC" id="4.2.1.75" evidence="3 9"/>
<evidence type="ECO:0000256" key="1">
    <source>
        <dbReference type="ARBA" id="ARBA00004772"/>
    </source>
</evidence>
<dbReference type="OrthoDB" id="9787650at2"/>
<evidence type="ECO:0000256" key="3">
    <source>
        <dbReference type="ARBA" id="ARBA00013109"/>
    </source>
</evidence>
<dbReference type="Pfam" id="PF02602">
    <property type="entry name" value="HEM4"/>
    <property type="match status" value="1"/>
</dbReference>
<comment type="similarity">
    <text evidence="2 9">Belongs to the uroporphyrinogen-III synthase family.</text>
</comment>
<proteinExistence type="inferred from homology"/>
<dbReference type="KEGG" id="fbl:Fbal_3690"/>
<dbReference type="Proteomes" id="UP000006683">
    <property type="component" value="Chromosome"/>
</dbReference>
<evidence type="ECO:0000256" key="2">
    <source>
        <dbReference type="ARBA" id="ARBA00008133"/>
    </source>
</evidence>
<gene>
    <name evidence="11" type="ordered locus">Fbal_3690</name>
</gene>
<dbReference type="GO" id="GO:0006782">
    <property type="term" value="P:protoporphyrinogen IX biosynthetic process"/>
    <property type="evidence" value="ECO:0007669"/>
    <property type="project" value="UniProtKB-UniRule"/>
</dbReference>
<comment type="catalytic activity">
    <reaction evidence="8 9">
        <text>hydroxymethylbilane = uroporphyrinogen III + H2O</text>
        <dbReference type="Rhea" id="RHEA:18965"/>
        <dbReference type="ChEBI" id="CHEBI:15377"/>
        <dbReference type="ChEBI" id="CHEBI:57308"/>
        <dbReference type="ChEBI" id="CHEBI:57845"/>
        <dbReference type="EC" id="4.2.1.75"/>
    </reaction>
</comment>
<protein>
    <recommendedName>
        <fullName evidence="7 9">Uroporphyrinogen-III synthase</fullName>
        <ecNumber evidence="3 9">4.2.1.75</ecNumber>
    </recommendedName>
</protein>
<dbReference type="InterPro" id="IPR036108">
    <property type="entry name" value="4pyrrol_syn_uPrphyn_synt_sf"/>
</dbReference>
<evidence type="ECO:0000313" key="11">
    <source>
        <dbReference type="EMBL" id="ADN77886.1"/>
    </source>
</evidence>
<dbReference type="Gene3D" id="3.40.50.10090">
    <property type="match status" value="2"/>
</dbReference>
<dbReference type="AlphaFoldDB" id="E1SQB5"/>
<dbReference type="SUPFAM" id="SSF69618">
    <property type="entry name" value="HemD-like"/>
    <property type="match status" value="1"/>
</dbReference>
<keyword evidence="12" id="KW-1185">Reference proteome</keyword>
<comment type="pathway">
    <text evidence="1 9">Porphyrin-containing compound metabolism; protoporphyrin-IX biosynthesis; coproporphyrinogen-III from 5-aminolevulinate: step 3/4.</text>
</comment>
<dbReference type="GO" id="GO:0004852">
    <property type="term" value="F:uroporphyrinogen-III synthase activity"/>
    <property type="evidence" value="ECO:0007669"/>
    <property type="project" value="UniProtKB-UniRule"/>
</dbReference>
<dbReference type="GeneID" id="67184063"/>
<feature type="domain" description="Tetrapyrrole biosynthesis uroporphyrinogen III synthase" evidence="10">
    <location>
        <begin position="15"/>
        <end position="221"/>
    </location>
</feature>
<evidence type="ECO:0000256" key="5">
    <source>
        <dbReference type="ARBA" id="ARBA00023244"/>
    </source>
</evidence>
<dbReference type="PANTHER" id="PTHR38042:SF1">
    <property type="entry name" value="UROPORPHYRINOGEN-III SYNTHASE, CHLOROPLASTIC"/>
    <property type="match status" value="1"/>
</dbReference>
<evidence type="ECO:0000259" key="10">
    <source>
        <dbReference type="Pfam" id="PF02602"/>
    </source>
</evidence>
<dbReference type="CDD" id="cd06578">
    <property type="entry name" value="HemD"/>
    <property type="match status" value="1"/>
</dbReference>
<name>E1SQB5_FERBD</name>
<dbReference type="STRING" id="550540.Fbal_3690"/>
<dbReference type="UniPathway" id="UPA00251">
    <property type="reaction ID" value="UER00320"/>
</dbReference>
<dbReference type="EMBL" id="CP002209">
    <property type="protein sequence ID" value="ADN77886.1"/>
    <property type="molecule type" value="Genomic_DNA"/>
</dbReference>
<organism evidence="11 12">
    <name type="scientific">Ferrimonas balearica (strain DSM 9799 / CCM 4581 / KCTC 23876 / PAT)</name>
    <dbReference type="NCBI Taxonomy" id="550540"/>
    <lineage>
        <taxon>Bacteria</taxon>
        <taxon>Pseudomonadati</taxon>
        <taxon>Pseudomonadota</taxon>
        <taxon>Gammaproteobacteria</taxon>
        <taxon>Alteromonadales</taxon>
        <taxon>Ferrimonadaceae</taxon>
        <taxon>Ferrimonas</taxon>
    </lineage>
</organism>
<accession>E1SQB5</accession>
<dbReference type="InterPro" id="IPR039793">
    <property type="entry name" value="UROS/Hem4"/>
</dbReference>
<evidence type="ECO:0000256" key="9">
    <source>
        <dbReference type="RuleBase" id="RU366031"/>
    </source>
</evidence>
<dbReference type="PANTHER" id="PTHR38042">
    <property type="entry name" value="UROPORPHYRINOGEN-III SYNTHASE, CHLOROPLASTIC"/>
    <property type="match status" value="1"/>
</dbReference>
<evidence type="ECO:0000256" key="6">
    <source>
        <dbReference type="ARBA" id="ARBA00037589"/>
    </source>
</evidence>
<dbReference type="InterPro" id="IPR003754">
    <property type="entry name" value="4pyrrol_synth_uPrphyn_synth"/>
</dbReference>
<sequence length="254" mass="27454">MHLLLTRPDGRIGPLADKLAALGVRTTRAPMVTLVDNPDAGPSPLDTVDGAFFVSPTAVDCAHQRLQGKWPDIAYFAVGGGTAAALRRYGVEPICPPPGEETTEGVLALPDWQYLTGKRMAIVRGVGGREVMAATLRADGFDVQFWELYRRQRPEWPAQTVQSWRQNGVDVILATSGEILANLFAVTPLSDHDWLRNCLWLVPVERVAELAQQRGCQRIQVMGGAGDDAIVRCLGSMNHYGEDPEGSAGSPGPS</sequence>
<evidence type="ECO:0000256" key="4">
    <source>
        <dbReference type="ARBA" id="ARBA00023239"/>
    </source>
</evidence>
<keyword evidence="5 9" id="KW-0627">Porphyrin biosynthesis</keyword>
<dbReference type="HOGENOM" id="CLU_011276_9_4_6"/>
<evidence type="ECO:0000256" key="8">
    <source>
        <dbReference type="ARBA" id="ARBA00048617"/>
    </source>
</evidence>
<comment type="function">
    <text evidence="6 9">Catalyzes cyclization of the linear tetrapyrrole, hydroxymethylbilane, to the macrocyclic uroporphyrinogen III.</text>
</comment>
<reference evidence="11 12" key="1">
    <citation type="journal article" date="2010" name="Stand. Genomic Sci.">
        <title>Complete genome sequence of Ferrimonas balearica type strain (PAT).</title>
        <authorList>
            <person name="Nolan M."/>
            <person name="Sikorski J."/>
            <person name="Davenport K."/>
            <person name="Lucas S."/>
            <person name="Glavina Del Rio T."/>
            <person name="Tice H."/>
            <person name="Cheng J."/>
            <person name="Goodwin L."/>
            <person name="Pitluck S."/>
            <person name="Liolios K."/>
            <person name="Ivanova N."/>
            <person name="Mavromatis K."/>
            <person name="Ovchinnikova G."/>
            <person name="Pati A."/>
            <person name="Chen A."/>
            <person name="Palaniappan K."/>
            <person name="Land M."/>
            <person name="Hauser L."/>
            <person name="Chang Y."/>
            <person name="Jeffries C."/>
            <person name="Tapia R."/>
            <person name="Brettin T."/>
            <person name="Detter J."/>
            <person name="Han C."/>
            <person name="Yasawong M."/>
            <person name="Rohde M."/>
            <person name="Tindall B."/>
            <person name="Goker M."/>
            <person name="Woyke T."/>
            <person name="Bristow J."/>
            <person name="Eisen J."/>
            <person name="Markowitz V."/>
            <person name="Hugenholtz P."/>
            <person name="Kyrpides N."/>
            <person name="Klenk H."/>
            <person name="Lapidus A."/>
        </authorList>
    </citation>
    <scope>NUCLEOTIDE SEQUENCE [LARGE SCALE GENOMIC DNA]</scope>
    <source>
        <strain evidence="12">DSM 9799 / CCM 4581 / KCTC 23876 / PAT</strain>
    </source>
</reference>
<keyword evidence="4 9" id="KW-0456">Lyase</keyword>
<evidence type="ECO:0000256" key="7">
    <source>
        <dbReference type="ARBA" id="ARBA00040167"/>
    </source>
</evidence>
<dbReference type="RefSeq" id="WP_013347191.1">
    <property type="nucleotide sequence ID" value="NC_014541.1"/>
</dbReference>
<dbReference type="eggNOG" id="COG1587">
    <property type="taxonomic scope" value="Bacteria"/>
</dbReference>
<evidence type="ECO:0000313" key="12">
    <source>
        <dbReference type="Proteomes" id="UP000006683"/>
    </source>
</evidence>
<dbReference type="GO" id="GO:0006780">
    <property type="term" value="P:uroporphyrinogen III biosynthetic process"/>
    <property type="evidence" value="ECO:0007669"/>
    <property type="project" value="UniProtKB-UniRule"/>
</dbReference>